<dbReference type="Proteomes" id="UP000399805">
    <property type="component" value="Unassembled WGS sequence"/>
</dbReference>
<sequence>MLDDPAVADADHVHAGHGVAAAGRELRSRARVAVDRKLAVGDVLLDPHADVAKVREELAAEHGLPLRAPGVDAVVVAARAAAVVDHLRVDVAQAFGEALRGERRQRDQAAVDLGGIHAHSSSGEFPG</sequence>
<keyword evidence="2" id="KW-1185">Reference proteome</keyword>
<dbReference type="AlphaFoldDB" id="A0A6I8M0H3"/>
<name>A0A6I8M0H3_9PSEU</name>
<proteinExistence type="predicted"/>
<accession>A0A6I8M0H3</accession>
<organism evidence="1 2">
    <name type="scientific">Amycolatopsis camponoti</name>
    <dbReference type="NCBI Taxonomy" id="2606593"/>
    <lineage>
        <taxon>Bacteria</taxon>
        <taxon>Bacillati</taxon>
        <taxon>Actinomycetota</taxon>
        <taxon>Actinomycetes</taxon>
        <taxon>Pseudonocardiales</taxon>
        <taxon>Pseudonocardiaceae</taxon>
        <taxon>Amycolatopsis</taxon>
    </lineage>
</organism>
<dbReference type="EMBL" id="CABVGP010000002">
    <property type="protein sequence ID" value="VVJ20909.1"/>
    <property type="molecule type" value="Genomic_DNA"/>
</dbReference>
<evidence type="ECO:0000313" key="1">
    <source>
        <dbReference type="EMBL" id="VVJ20909.1"/>
    </source>
</evidence>
<gene>
    <name evidence="1" type="ORF">AA23TX_05930</name>
</gene>
<evidence type="ECO:0000313" key="2">
    <source>
        <dbReference type="Proteomes" id="UP000399805"/>
    </source>
</evidence>
<reference evidence="1 2" key="1">
    <citation type="submission" date="2019-09" db="EMBL/GenBank/DDBJ databases">
        <authorList>
            <person name="Leyn A S."/>
        </authorList>
    </citation>
    <scope>NUCLEOTIDE SEQUENCE [LARGE SCALE GENOMIC DNA]</scope>
    <source>
        <strain evidence="1">AA231_1</strain>
    </source>
</reference>
<protein>
    <submittedName>
        <fullName evidence="1">Uncharacterized protein</fullName>
    </submittedName>
</protein>